<proteinExistence type="predicted"/>
<name>A0ACC2SPC5_9FUNG</name>
<comment type="caution">
    <text evidence="1">The sequence shown here is derived from an EMBL/GenBank/DDBJ whole genome shotgun (WGS) entry which is preliminary data.</text>
</comment>
<gene>
    <name evidence="1" type="ORF">DSO57_1032477</name>
</gene>
<evidence type="ECO:0000313" key="2">
    <source>
        <dbReference type="Proteomes" id="UP001165960"/>
    </source>
</evidence>
<keyword evidence="2" id="KW-1185">Reference proteome</keyword>
<organism evidence="1 2">
    <name type="scientific">Entomophthora muscae</name>
    <dbReference type="NCBI Taxonomy" id="34485"/>
    <lineage>
        <taxon>Eukaryota</taxon>
        <taxon>Fungi</taxon>
        <taxon>Fungi incertae sedis</taxon>
        <taxon>Zoopagomycota</taxon>
        <taxon>Entomophthoromycotina</taxon>
        <taxon>Entomophthoromycetes</taxon>
        <taxon>Entomophthorales</taxon>
        <taxon>Entomophthoraceae</taxon>
        <taxon>Entomophthora</taxon>
    </lineage>
</organism>
<dbReference type="Proteomes" id="UP001165960">
    <property type="component" value="Unassembled WGS sequence"/>
</dbReference>
<sequence length="185" mass="19498">MVVGKTAGNSKPKICMLQGKKTTERKSWGEIAETPIQGAKFDKEFPPLLGKNKNKIKEKPDLSGRQTNLSSRQAPATPTQTPATPASHLLTQEGTRRPAVSLLPPSQAPASPPPTQPGTSRPAARLPASQPGPCHPPACLPARLPPAHRLAPWAPAGSLPPTQVPGPTLQPIRNPPGVQPIKQIP</sequence>
<accession>A0ACC2SPC5</accession>
<evidence type="ECO:0000313" key="1">
    <source>
        <dbReference type="EMBL" id="KAJ9064249.1"/>
    </source>
</evidence>
<protein>
    <submittedName>
        <fullName evidence="1">Uncharacterized protein</fullName>
    </submittedName>
</protein>
<reference evidence="1" key="1">
    <citation type="submission" date="2022-04" db="EMBL/GenBank/DDBJ databases">
        <title>Genome of the entomopathogenic fungus Entomophthora muscae.</title>
        <authorList>
            <person name="Elya C."/>
            <person name="Lovett B.R."/>
            <person name="Lee E."/>
            <person name="Macias A.M."/>
            <person name="Hajek A.E."/>
            <person name="De Bivort B.L."/>
            <person name="Kasson M.T."/>
            <person name="De Fine Licht H.H."/>
            <person name="Stajich J.E."/>
        </authorList>
    </citation>
    <scope>NUCLEOTIDE SEQUENCE</scope>
    <source>
        <strain evidence="1">Berkeley</strain>
    </source>
</reference>
<dbReference type="EMBL" id="QTSX02004504">
    <property type="protein sequence ID" value="KAJ9064249.1"/>
    <property type="molecule type" value="Genomic_DNA"/>
</dbReference>